<gene>
    <name evidence="1" type="ORF">SAMN05216402_0474</name>
</gene>
<dbReference type="Proteomes" id="UP000183471">
    <property type="component" value="Unassembled WGS sequence"/>
</dbReference>
<accession>A0ABY0TBQ3</accession>
<name>A0ABY0TBQ3_9PROT</name>
<keyword evidence="2" id="KW-1185">Reference proteome</keyword>
<comment type="caution">
    <text evidence="1">The sequence shown here is derived from an EMBL/GenBank/DDBJ whole genome shotgun (WGS) entry which is preliminary data.</text>
</comment>
<protein>
    <submittedName>
        <fullName evidence="1">Uncharacterized protein</fullName>
    </submittedName>
</protein>
<evidence type="ECO:0000313" key="2">
    <source>
        <dbReference type="Proteomes" id="UP000183471"/>
    </source>
</evidence>
<evidence type="ECO:0000313" key="1">
    <source>
        <dbReference type="EMBL" id="SDQ34356.1"/>
    </source>
</evidence>
<reference evidence="1 2" key="1">
    <citation type="submission" date="2016-10" db="EMBL/GenBank/DDBJ databases">
        <authorList>
            <person name="Varghese N."/>
            <person name="Submissions S."/>
        </authorList>
    </citation>
    <scope>NUCLEOTIDE SEQUENCE [LARGE SCALE GENOMIC DNA]</scope>
    <source>
        <strain evidence="1 2">Nl1</strain>
    </source>
</reference>
<proteinExistence type="predicted"/>
<sequence>MAALAGPASGLVGVVSRSSECSQAHAGFACADNALHGIYSELPG</sequence>
<dbReference type="EMBL" id="FNKY01000001">
    <property type="protein sequence ID" value="SDQ34356.1"/>
    <property type="molecule type" value="Genomic_DNA"/>
</dbReference>
<organism evidence="1 2">
    <name type="scientific">Nitrosospira multiformis</name>
    <dbReference type="NCBI Taxonomy" id="1231"/>
    <lineage>
        <taxon>Bacteria</taxon>
        <taxon>Pseudomonadati</taxon>
        <taxon>Pseudomonadota</taxon>
        <taxon>Betaproteobacteria</taxon>
        <taxon>Nitrosomonadales</taxon>
        <taxon>Nitrosomonadaceae</taxon>
        <taxon>Nitrosospira</taxon>
    </lineage>
</organism>